<dbReference type="Proteomes" id="UP000535511">
    <property type="component" value="Unassembled WGS sequence"/>
</dbReference>
<proteinExistence type="predicted"/>
<dbReference type="RefSeq" id="WP_179664409.1">
    <property type="nucleotide sequence ID" value="NZ_JACCBG010000001.1"/>
</dbReference>
<dbReference type="InterPro" id="IPR001387">
    <property type="entry name" value="Cro/C1-type_HTH"/>
</dbReference>
<dbReference type="Gene3D" id="1.10.260.40">
    <property type="entry name" value="lambda repressor-like DNA-binding domains"/>
    <property type="match status" value="1"/>
</dbReference>
<dbReference type="EMBL" id="JACCBG010000001">
    <property type="protein sequence ID" value="NYD42821.1"/>
    <property type="molecule type" value="Genomic_DNA"/>
</dbReference>
<accession>A0A7Y9E7T8</accession>
<comment type="caution">
    <text evidence="1">The sequence shown here is derived from an EMBL/GenBank/DDBJ whole genome shotgun (WGS) entry which is preliminary data.</text>
</comment>
<evidence type="ECO:0000313" key="1">
    <source>
        <dbReference type="EMBL" id="NYD42821.1"/>
    </source>
</evidence>
<keyword evidence="2" id="KW-1185">Reference proteome</keyword>
<gene>
    <name evidence="1" type="ORF">BJZ21_002904</name>
</gene>
<organism evidence="1 2">
    <name type="scientific">Nocardioides panaciterrulae</name>
    <dbReference type="NCBI Taxonomy" id="661492"/>
    <lineage>
        <taxon>Bacteria</taxon>
        <taxon>Bacillati</taxon>
        <taxon>Actinomycetota</taxon>
        <taxon>Actinomycetes</taxon>
        <taxon>Propionibacteriales</taxon>
        <taxon>Nocardioidaceae</taxon>
        <taxon>Nocardioides</taxon>
    </lineage>
</organism>
<protein>
    <submittedName>
        <fullName evidence="1">Transcriptional regulator with XRE-family HTH domain</fullName>
    </submittedName>
</protein>
<dbReference type="CDD" id="cd00093">
    <property type="entry name" value="HTH_XRE"/>
    <property type="match status" value="1"/>
</dbReference>
<dbReference type="InterPro" id="IPR010982">
    <property type="entry name" value="Lambda_DNA-bd_dom_sf"/>
</dbReference>
<evidence type="ECO:0000313" key="2">
    <source>
        <dbReference type="Proteomes" id="UP000535511"/>
    </source>
</evidence>
<dbReference type="GO" id="GO:0003677">
    <property type="term" value="F:DNA binding"/>
    <property type="evidence" value="ECO:0007669"/>
    <property type="project" value="InterPro"/>
</dbReference>
<reference evidence="1 2" key="1">
    <citation type="submission" date="2020-07" db="EMBL/GenBank/DDBJ databases">
        <title>Sequencing the genomes of 1000 actinobacteria strains.</title>
        <authorList>
            <person name="Klenk H.-P."/>
        </authorList>
    </citation>
    <scope>NUCLEOTIDE SEQUENCE [LARGE SCALE GENOMIC DNA]</scope>
    <source>
        <strain evidence="1 2">DSM 21350</strain>
    </source>
</reference>
<sequence length="499" mass="54901">MSRSSQPVDDRTPIAGPRLDIGARIGWLLRTHRTVAGLSLREMSAALRDRGVALSPASLSRIENEGQLSATALDGYATVLGLPAGSLRSQAEALSETFRHTLFPTPTEPVTLAQFSRTYQAVSSDVGTAGDWLEFARMHLGGSGFGLPGRLMEREIERLAFETARSLTGPRLSRRMAVTLLRRGPYAGVVADVARRLVADPSSQGHWDLMDTLSSSPTPDLIPWAGDLLSDPSTYNVLGATFLLQTLLLKGVLTLEDWFPMVPRLARAWEPVEGDPARRAALRELCHALPPQLRERVPEVCCPDPAYAPAPRRWSRDRRNPHYVYAESLATDTCARLGHAEEPLLARLLFESFFDPRGVRRANAQMLLVASPFSAHVAGLILERPDAAPDRTSWLEALRLAAFCHAGDPVPLDRLLGSADPVEVTHGLTLASRLDRPLDPEVVARGLAGDELVVRRTLYCLGMQGDDRRLEEIENDPTRAGWVRGGARWWRDRGGRLPR</sequence>
<name>A0A7Y9E7T8_9ACTN</name>
<dbReference type="AlphaFoldDB" id="A0A7Y9E7T8"/>